<dbReference type="SMART" id="SM00861">
    <property type="entry name" value="Transket_pyr"/>
    <property type="match status" value="1"/>
</dbReference>
<organism evidence="6 7">
    <name type="scientific">Trypanosoma equiperdum</name>
    <dbReference type="NCBI Taxonomy" id="5694"/>
    <lineage>
        <taxon>Eukaryota</taxon>
        <taxon>Discoba</taxon>
        <taxon>Euglenozoa</taxon>
        <taxon>Kinetoplastea</taxon>
        <taxon>Metakinetoplastina</taxon>
        <taxon>Trypanosomatida</taxon>
        <taxon>Trypanosomatidae</taxon>
        <taxon>Trypanosoma</taxon>
    </lineage>
</organism>
<reference evidence="6" key="1">
    <citation type="submission" date="2016-09" db="EMBL/GenBank/DDBJ databases">
        <authorList>
            <person name="Hebert L."/>
            <person name="Moumen B."/>
        </authorList>
    </citation>
    <scope>NUCLEOTIDE SEQUENCE [LARGE SCALE GENOMIC DNA]</scope>
    <source>
        <strain evidence="6">OVI</strain>
    </source>
</reference>
<dbReference type="GeneID" id="92382217"/>
<dbReference type="Gene3D" id="3.40.50.920">
    <property type="match status" value="1"/>
</dbReference>
<comment type="caution">
    <text evidence="6">The sequence shown here is derived from an EMBL/GenBank/DDBJ whole genome shotgun (WGS) entry which is preliminary data.</text>
</comment>
<keyword evidence="3 6" id="KW-0560">Oxidoreductase</keyword>
<evidence type="ECO:0000313" key="7">
    <source>
        <dbReference type="Proteomes" id="UP000195570"/>
    </source>
</evidence>
<dbReference type="PANTHER" id="PTHR42980">
    <property type="entry name" value="2-OXOISOVALERATE DEHYDROGENASE SUBUNIT BETA-RELATED"/>
    <property type="match status" value="1"/>
</dbReference>
<dbReference type="SUPFAM" id="SSF52518">
    <property type="entry name" value="Thiamin diphosphate-binding fold (THDP-binding)"/>
    <property type="match status" value="1"/>
</dbReference>
<dbReference type="InterPro" id="IPR033248">
    <property type="entry name" value="Transketolase_C"/>
</dbReference>
<dbReference type="Pfam" id="PF02779">
    <property type="entry name" value="Transket_pyr"/>
    <property type="match status" value="1"/>
</dbReference>
<evidence type="ECO:0000256" key="3">
    <source>
        <dbReference type="ARBA" id="ARBA00023002"/>
    </source>
</evidence>
<name>A0A1G4I3V3_TRYEQ</name>
<dbReference type="InterPro" id="IPR009014">
    <property type="entry name" value="Transketo_C/PFOR_II"/>
</dbReference>
<dbReference type="Gene3D" id="3.40.50.970">
    <property type="match status" value="1"/>
</dbReference>
<comment type="cofactor">
    <cofactor evidence="1">
        <name>thiamine diphosphate</name>
        <dbReference type="ChEBI" id="CHEBI:58937"/>
    </cofactor>
</comment>
<dbReference type="GO" id="GO:0007584">
    <property type="term" value="P:response to nutrient"/>
    <property type="evidence" value="ECO:0007669"/>
    <property type="project" value="TreeGrafter"/>
</dbReference>
<dbReference type="InterPro" id="IPR029061">
    <property type="entry name" value="THDP-binding"/>
</dbReference>
<dbReference type="InterPro" id="IPR005475">
    <property type="entry name" value="Transketolase-like_Pyr-bd"/>
</dbReference>
<protein>
    <recommendedName>
        <fullName evidence="2">3-methyl-2-oxobutanoate dehydrogenase (2-methylpropanoyl-transferring)</fullName>
        <ecNumber evidence="2">1.2.4.4</ecNumber>
    </recommendedName>
</protein>
<dbReference type="GO" id="GO:0009083">
    <property type="term" value="P:branched-chain amino acid catabolic process"/>
    <property type="evidence" value="ECO:0007669"/>
    <property type="project" value="TreeGrafter"/>
</dbReference>
<dbReference type="PANTHER" id="PTHR42980:SF1">
    <property type="entry name" value="2-OXOISOVALERATE DEHYDROGENASE SUBUNIT BETA, MITOCHONDRIAL"/>
    <property type="match status" value="1"/>
</dbReference>
<dbReference type="AlphaFoldDB" id="A0A1G4I3V3"/>
<dbReference type="GO" id="GO:0003863">
    <property type="term" value="F:branched-chain 2-oxo acid dehydrogenase activity"/>
    <property type="evidence" value="ECO:0007669"/>
    <property type="project" value="UniProtKB-EC"/>
</dbReference>
<evidence type="ECO:0000313" key="6">
    <source>
        <dbReference type="EMBL" id="SCU66487.1"/>
    </source>
</evidence>
<dbReference type="EC" id="1.2.4.4" evidence="2"/>
<dbReference type="FunFam" id="3.40.50.970:FF:000001">
    <property type="entry name" value="Pyruvate dehydrogenase E1 beta subunit"/>
    <property type="match status" value="1"/>
</dbReference>
<gene>
    <name evidence="6" type="ORF">TEOVI_000828300</name>
</gene>
<feature type="domain" description="Transketolase-like pyrimidine-binding" evidence="5">
    <location>
        <begin position="49"/>
        <end position="224"/>
    </location>
</feature>
<evidence type="ECO:0000259" key="5">
    <source>
        <dbReference type="SMART" id="SM00861"/>
    </source>
</evidence>
<dbReference type="CDD" id="cd07036">
    <property type="entry name" value="TPP_PYR_E1-PDHc-beta_like"/>
    <property type="match status" value="1"/>
</dbReference>
<dbReference type="VEuPathDB" id="TriTrypDB:TEOVI_000828300"/>
<sequence length="368" mass="40194">MRRWASYTCFGAITMRLPIPKLAERHMHSPASLTCRKGVPTSTTAAVEMTYFQAINSALDLSLLRDPKTVLFGEDVSFGGVFRCSLGLAKKYGSKRVFDSPLSEQGIVGFAIGMAAVGWKPIAEVQFADYIFPAFDQIVNEAAKMRFRSGGQFSCGGLVVRSPCSAVGHGGLYHSQSVEGYFNHCAGVKIVMPSTPSEAKGLLLQCVEEEDPCIFFEPKLLYRSAVELVEPSYYTIPLGTGRIVREGKDVTIVTYGTQVAVASKAAQRAEKEGISVEVIDLRSLKPWDREMVAQSVRKTGRAIVTHEAPKTSGFGAELISSIVEDCFLSLEAPPKRVCGLDTPHPLHEQLYLPNEAKVYEAVKEVIAF</sequence>
<dbReference type="FunFam" id="3.40.50.920:FF:000001">
    <property type="entry name" value="Pyruvate dehydrogenase E1 beta subunit"/>
    <property type="match status" value="1"/>
</dbReference>
<dbReference type="Proteomes" id="UP000195570">
    <property type="component" value="Unassembled WGS sequence"/>
</dbReference>
<dbReference type="RefSeq" id="XP_067077929.1">
    <property type="nucleotide sequence ID" value="XM_067221828.1"/>
</dbReference>
<evidence type="ECO:0000256" key="2">
    <source>
        <dbReference type="ARBA" id="ARBA00012277"/>
    </source>
</evidence>
<keyword evidence="7" id="KW-1185">Reference proteome</keyword>
<dbReference type="Pfam" id="PF02780">
    <property type="entry name" value="Transketolase_C"/>
    <property type="match status" value="1"/>
</dbReference>
<dbReference type="EMBL" id="CZPT02000552">
    <property type="protein sequence ID" value="SCU66487.1"/>
    <property type="molecule type" value="Genomic_DNA"/>
</dbReference>
<dbReference type="SUPFAM" id="SSF52922">
    <property type="entry name" value="TK C-terminal domain-like"/>
    <property type="match status" value="1"/>
</dbReference>
<comment type="catalytic activity">
    <reaction evidence="4">
        <text>N(6)-[(R)-lipoyl]-L-lysyl-[protein] + 3-methyl-2-oxobutanoate + H(+) = N(6)-[(R)-S(8)-2-methylpropanoyldihydrolipoyl]-L-lysyl-[protein] + CO2</text>
        <dbReference type="Rhea" id="RHEA:13457"/>
        <dbReference type="Rhea" id="RHEA-COMP:10474"/>
        <dbReference type="Rhea" id="RHEA-COMP:10497"/>
        <dbReference type="ChEBI" id="CHEBI:11851"/>
        <dbReference type="ChEBI" id="CHEBI:15378"/>
        <dbReference type="ChEBI" id="CHEBI:16526"/>
        <dbReference type="ChEBI" id="CHEBI:83099"/>
        <dbReference type="ChEBI" id="CHEBI:83142"/>
        <dbReference type="EC" id="1.2.4.4"/>
    </reaction>
    <physiologicalReaction direction="left-to-right" evidence="4">
        <dbReference type="Rhea" id="RHEA:13458"/>
    </physiologicalReaction>
</comment>
<proteinExistence type="predicted"/>
<evidence type="ECO:0000256" key="1">
    <source>
        <dbReference type="ARBA" id="ARBA00001964"/>
    </source>
</evidence>
<evidence type="ECO:0000256" key="4">
    <source>
        <dbReference type="ARBA" id="ARBA00051764"/>
    </source>
</evidence>
<accession>A0A1G4I3V3</accession>